<evidence type="ECO:0000313" key="5">
    <source>
        <dbReference type="EMBL" id="MCB5197343.1"/>
    </source>
</evidence>
<comment type="caution">
    <text evidence="5">The sequence shown here is derived from an EMBL/GenBank/DDBJ whole genome shotgun (WGS) entry which is preliminary data.</text>
</comment>
<evidence type="ECO:0000256" key="1">
    <source>
        <dbReference type="ARBA" id="ARBA00005068"/>
    </source>
</evidence>
<comment type="pathway">
    <text evidence="1">Bacterial outer membrane biogenesis; lipooligosaccharide biosynthesis.</text>
</comment>
<organism evidence="5 6">
    <name type="scientific">Deefgea salmonis</name>
    <dbReference type="NCBI Taxonomy" id="2875502"/>
    <lineage>
        <taxon>Bacteria</taxon>
        <taxon>Pseudomonadati</taxon>
        <taxon>Pseudomonadota</taxon>
        <taxon>Betaproteobacteria</taxon>
        <taxon>Neisseriales</taxon>
        <taxon>Chitinibacteraceae</taxon>
        <taxon>Deefgea</taxon>
    </lineage>
</organism>
<feature type="domain" description="Glycosyl transferase family 25" evidence="4">
    <location>
        <begin position="9"/>
        <end position="119"/>
    </location>
</feature>
<evidence type="ECO:0000313" key="6">
    <source>
        <dbReference type="Proteomes" id="UP001198034"/>
    </source>
</evidence>
<keyword evidence="6" id="KW-1185">Reference proteome</keyword>
<dbReference type="Pfam" id="PF01755">
    <property type="entry name" value="Glyco_transf_25"/>
    <property type="match status" value="1"/>
</dbReference>
<comment type="pathway">
    <text evidence="2">Glycan metabolism; lacto-N-neotetraose biosynthesis.</text>
</comment>
<proteinExistence type="predicted"/>
<dbReference type="EMBL" id="JAJAWG010000013">
    <property type="protein sequence ID" value="MCB5197343.1"/>
    <property type="molecule type" value="Genomic_DNA"/>
</dbReference>
<gene>
    <name evidence="5" type="ORF">LG219_13840</name>
</gene>
<dbReference type="RefSeq" id="WP_226765043.1">
    <property type="nucleotide sequence ID" value="NZ_JAJAWG010000013.1"/>
</dbReference>
<evidence type="ECO:0000259" key="4">
    <source>
        <dbReference type="Pfam" id="PF01755"/>
    </source>
</evidence>
<reference evidence="5 6" key="1">
    <citation type="submission" date="2021-10" db="EMBL/GenBank/DDBJ databases">
        <authorList>
            <person name="Chen M."/>
        </authorList>
    </citation>
    <scope>NUCLEOTIDE SEQUENCE [LARGE SCALE GENOMIC DNA]</scope>
    <source>
        <strain evidence="5 6">H3-26</strain>
    </source>
</reference>
<accession>A0ABS8BNM7</accession>
<dbReference type="CDD" id="cd06532">
    <property type="entry name" value="Glyco_transf_25"/>
    <property type="match status" value="1"/>
</dbReference>
<name>A0ABS8BNM7_9NEIS</name>
<protein>
    <submittedName>
        <fullName evidence="5">Glycosyltransferase family 25 protein</fullName>
    </submittedName>
</protein>
<keyword evidence="3" id="KW-0448">Lipopolysaccharide biosynthesis</keyword>
<sequence>MILTDIVSRIYVLNLPERKDRKKEIEHALKQIGIHWQANQVICWPAIRPSSNNNFPSVGAYGCFLSHVAALQDACHAEHGWALILEDDAVFASDFNTQLPELAKVLSSEQADLIYLGHCHVASETAAPAGLNISTAAVIGAQGYLVRIAYLATLLPYLEACISRPAGHPLGGRLHYDGALSLFRQFNPSCRTWIAQPSWIEQRFSRSDIQAHWWYDRWPLLRQCAAWARKFKQARRHAATLN</sequence>
<dbReference type="InterPro" id="IPR002654">
    <property type="entry name" value="Glyco_trans_25"/>
</dbReference>
<evidence type="ECO:0000256" key="2">
    <source>
        <dbReference type="ARBA" id="ARBA00005222"/>
    </source>
</evidence>
<dbReference type="Proteomes" id="UP001198034">
    <property type="component" value="Unassembled WGS sequence"/>
</dbReference>
<evidence type="ECO:0000256" key="3">
    <source>
        <dbReference type="ARBA" id="ARBA00022985"/>
    </source>
</evidence>